<gene>
    <name evidence="2" type="ORF">BN2614_LOCUS1</name>
</gene>
<organism evidence="2 3">
    <name type="scientific">Gulo gulo</name>
    <name type="common">Wolverine</name>
    <name type="synonym">Gluton</name>
    <dbReference type="NCBI Taxonomy" id="48420"/>
    <lineage>
        <taxon>Eukaryota</taxon>
        <taxon>Metazoa</taxon>
        <taxon>Chordata</taxon>
        <taxon>Craniata</taxon>
        <taxon>Vertebrata</taxon>
        <taxon>Euteleostomi</taxon>
        <taxon>Mammalia</taxon>
        <taxon>Eutheria</taxon>
        <taxon>Laurasiatheria</taxon>
        <taxon>Carnivora</taxon>
        <taxon>Caniformia</taxon>
        <taxon>Musteloidea</taxon>
        <taxon>Mustelidae</taxon>
        <taxon>Guloninae</taxon>
        <taxon>Gulo</taxon>
    </lineage>
</organism>
<evidence type="ECO:0000313" key="2">
    <source>
        <dbReference type="EMBL" id="VCX42880.1"/>
    </source>
</evidence>
<protein>
    <submittedName>
        <fullName evidence="2">Uncharacterized protein</fullName>
    </submittedName>
</protein>
<dbReference type="Proteomes" id="UP000269945">
    <property type="component" value="Unassembled WGS sequence"/>
</dbReference>
<keyword evidence="3" id="KW-1185">Reference proteome</keyword>
<keyword evidence="1" id="KW-1133">Transmembrane helix</keyword>
<keyword evidence="1" id="KW-0812">Transmembrane</keyword>
<name>A0A9X9MDH6_GULGU</name>
<keyword evidence="1" id="KW-0472">Membrane</keyword>
<sequence length="69" mass="7968">MALRICALWVRRQPEIWMCPPILGSVVLCAVEVLVWPYLRSAGYPWNSESWNPRKSEIAQNVQLRGNTN</sequence>
<evidence type="ECO:0000256" key="1">
    <source>
        <dbReference type="SAM" id="Phobius"/>
    </source>
</evidence>
<accession>A0A9X9MDH6</accession>
<feature type="transmembrane region" description="Helical" evidence="1">
    <location>
        <begin position="21"/>
        <end position="39"/>
    </location>
</feature>
<reference evidence="2 3" key="1">
    <citation type="submission" date="2018-10" db="EMBL/GenBank/DDBJ databases">
        <authorList>
            <person name="Ekblom R."/>
            <person name="Jareborg N."/>
        </authorList>
    </citation>
    <scope>NUCLEOTIDE SEQUENCE [LARGE SCALE GENOMIC DNA]</scope>
    <source>
        <tissue evidence="2">Muscle</tissue>
    </source>
</reference>
<proteinExistence type="predicted"/>
<dbReference type="AlphaFoldDB" id="A0A9X9MDH6"/>
<evidence type="ECO:0000313" key="3">
    <source>
        <dbReference type="Proteomes" id="UP000269945"/>
    </source>
</evidence>
<comment type="caution">
    <text evidence="2">The sequence shown here is derived from an EMBL/GenBank/DDBJ whole genome shotgun (WGS) entry which is preliminary data.</text>
</comment>
<dbReference type="EMBL" id="CYRY02047020">
    <property type="protein sequence ID" value="VCX42880.1"/>
    <property type="molecule type" value="Genomic_DNA"/>
</dbReference>